<dbReference type="Pfam" id="PF00293">
    <property type="entry name" value="NUDIX"/>
    <property type="match status" value="1"/>
</dbReference>
<evidence type="ECO:0000313" key="10">
    <source>
        <dbReference type="Proteomes" id="UP000434582"/>
    </source>
</evidence>
<keyword evidence="5" id="KW-0378">Hydrolase</keyword>
<dbReference type="Gene3D" id="3.90.79.10">
    <property type="entry name" value="Nucleoside Triphosphate Pyrophosphohydrolase"/>
    <property type="match status" value="1"/>
</dbReference>
<feature type="domain" description="Nudix hydrolase" evidence="8">
    <location>
        <begin position="48"/>
        <end position="178"/>
    </location>
</feature>
<dbReference type="OrthoDB" id="177518at2"/>
<evidence type="ECO:0000256" key="4">
    <source>
        <dbReference type="ARBA" id="ARBA00016377"/>
    </source>
</evidence>
<evidence type="ECO:0000256" key="6">
    <source>
        <dbReference type="ARBA" id="ARBA00032162"/>
    </source>
</evidence>
<dbReference type="GO" id="GO:0016787">
    <property type="term" value="F:hydrolase activity"/>
    <property type="evidence" value="ECO:0007669"/>
    <property type="project" value="UniProtKB-KW"/>
</dbReference>
<evidence type="ECO:0000256" key="2">
    <source>
        <dbReference type="ARBA" id="ARBA00001946"/>
    </source>
</evidence>
<dbReference type="Proteomes" id="UP000434582">
    <property type="component" value="Unassembled WGS sequence"/>
</dbReference>
<dbReference type="CDD" id="cd24161">
    <property type="entry name" value="NUDIX_ADPRase_Ndx2"/>
    <property type="match status" value="1"/>
</dbReference>
<evidence type="ECO:0000256" key="5">
    <source>
        <dbReference type="ARBA" id="ARBA00022801"/>
    </source>
</evidence>
<dbReference type="InterPro" id="IPR015797">
    <property type="entry name" value="NUDIX_hydrolase-like_dom_sf"/>
</dbReference>
<evidence type="ECO:0000256" key="3">
    <source>
        <dbReference type="ARBA" id="ARBA00007275"/>
    </source>
</evidence>
<dbReference type="GO" id="GO:0005829">
    <property type="term" value="C:cytosol"/>
    <property type="evidence" value="ECO:0007669"/>
    <property type="project" value="TreeGrafter"/>
</dbReference>
<name>A0A7X1ZHG2_9PROT</name>
<dbReference type="RefSeq" id="WP_153346137.1">
    <property type="nucleotide sequence ID" value="NZ_WIVE01000068.1"/>
</dbReference>
<dbReference type="GO" id="GO:0006753">
    <property type="term" value="P:nucleoside phosphate metabolic process"/>
    <property type="evidence" value="ECO:0007669"/>
    <property type="project" value="TreeGrafter"/>
</dbReference>
<dbReference type="EMBL" id="WIVE01000068">
    <property type="protein sequence ID" value="MQX38059.1"/>
    <property type="molecule type" value="Genomic_DNA"/>
</dbReference>
<dbReference type="SUPFAM" id="SSF55811">
    <property type="entry name" value="Nudix"/>
    <property type="match status" value="1"/>
</dbReference>
<comment type="cofactor">
    <cofactor evidence="2">
        <name>Mg(2+)</name>
        <dbReference type="ChEBI" id="CHEBI:18420"/>
    </cofactor>
</comment>
<comment type="caution">
    <text evidence="9">The sequence shown here is derived from an EMBL/GenBank/DDBJ whole genome shotgun (WGS) entry which is preliminary data.</text>
</comment>
<proteinExistence type="inferred from homology"/>
<evidence type="ECO:0000256" key="7">
    <source>
        <dbReference type="ARBA" id="ARBA00032272"/>
    </source>
</evidence>
<evidence type="ECO:0000256" key="1">
    <source>
        <dbReference type="ARBA" id="ARBA00000847"/>
    </source>
</evidence>
<comment type="similarity">
    <text evidence="3">Belongs to the Nudix hydrolase family. NudK subfamily.</text>
</comment>
<dbReference type="GO" id="GO:0019693">
    <property type="term" value="P:ribose phosphate metabolic process"/>
    <property type="evidence" value="ECO:0007669"/>
    <property type="project" value="TreeGrafter"/>
</dbReference>
<evidence type="ECO:0000259" key="8">
    <source>
        <dbReference type="PROSITE" id="PS51462"/>
    </source>
</evidence>
<dbReference type="PROSITE" id="PS51462">
    <property type="entry name" value="NUDIX"/>
    <property type="match status" value="1"/>
</dbReference>
<dbReference type="PANTHER" id="PTHR11839:SF18">
    <property type="entry name" value="NUDIX HYDROLASE DOMAIN-CONTAINING PROTEIN"/>
    <property type="match status" value="1"/>
</dbReference>
<dbReference type="InterPro" id="IPR000086">
    <property type="entry name" value="NUDIX_hydrolase_dom"/>
</dbReference>
<keyword evidence="10" id="KW-1185">Reference proteome</keyword>
<protein>
    <recommendedName>
        <fullName evidence="4">GDP-mannose pyrophosphatase</fullName>
    </recommendedName>
    <alternativeName>
        <fullName evidence="6">GDP-mannose hydrolase</fullName>
    </alternativeName>
    <alternativeName>
        <fullName evidence="7">GDPMK</fullName>
    </alternativeName>
</protein>
<accession>A0A7X1ZHG2</accession>
<gene>
    <name evidence="9" type="ORF">GHC57_16185</name>
</gene>
<sequence>MIASDTDPPPRSPWTTLSGRAVYDNPWIAVTEHQVLTPAGTPGIYGVVHFRNVSVCVLPLMADGTVTLVGQHRYPLNAFSWELPEGGCPVGTAPLETGRRELQEETGLVAAHWHEVLRLHLSNCVSDEAAVSFLAWDLTEGPSHPEDTEQLTLRRVAFAEAVRMAQDGRITDAHSVATLLRVRLMALEGSLDGTLPTDLTRALAY</sequence>
<evidence type="ECO:0000313" key="9">
    <source>
        <dbReference type="EMBL" id="MQX38059.1"/>
    </source>
</evidence>
<reference evidence="9 10" key="1">
    <citation type="submission" date="2019-10" db="EMBL/GenBank/DDBJ databases">
        <title>Draft whole-genome sequence of the purple nonsulfur photosynthetic bacterium Roseospira navarrensis DSM 15114.</title>
        <authorList>
            <person name="Kyndt J.A."/>
            <person name="Meyer T.E."/>
        </authorList>
    </citation>
    <scope>NUCLEOTIDE SEQUENCE [LARGE SCALE GENOMIC DNA]</scope>
    <source>
        <strain evidence="9 10">DSM 15114</strain>
    </source>
</reference>
<dbReference type="AlphaFoldDB" id="A0A7X1ZHG2"/>
<organism evidence="9 10">
    <name type="scientific">Roseospira navarrensis</name>
    <dbReference type="NCBI Taxonomy" id="140058"/>
    <lineage>
        <taxon>Bacteria</taxon>
        <taxon>Pseudomonadati</taxon>
        <taxon>Pseudomonadota</taxon>
        <taxon>Alphaproteobacteria</taxon>
        <taxon>Rhodospirillales</taxon>
        <taxon>Rhodospirillaceae</taxon>
        <taxon>Roseospira</taxon>
    </lineage>
</organism>
<comment type="catalytic activity">
    <reaction evidence="1">
        <text>GDP-alpha-D-mannose + H2O = alpha-D-mannose 1-phosphate + GMP + 2 H(+)</text>
        <dbReference type="Rhea" id="RHEA:27978"/>
        <dbReference type="ChEBI" id="CHEBI:15377"/>
        <dbReference type="ChEBI" id="CHEBI:15378"/>
        <dbReference type="ChEBI" id="CHEBI:57527"/>
        <dbReference type="ChEBI" id="CHEBI:58115"/>
        <dbReference type="ChEBI" id="CHEBI:58409"/>
    </reaction>
</comment>
<dbReference type="PANTHER" id="PTHR11839">
    <property type="entry name" value="UDP/ADP-SUGAR PYROPHOSPHATASE"/>
    <property type="match status" value="1"/>
</dbReference>